<evidence type="ECO:0000313" key="3">
    <source>
        <dbReference type="EMBL" id="NWR25071.1"/>
    </source>
</evidence>
<accession>A0A7K4VS72</accession>
<dbReference type="SMART" id="SM00324">
    <property type="entry name" value="RhoGAP"/>
    <property type="match status" value="1"/>
</dbReference>
<evidence type="ECO:0000256" key="1">
    <source>
        <dbReference type="ARBA" id="ARBA00022468"/>
    </source>
</evidence>
<dbReference type="SUPFAM" id="SSF48350">
    <property type="entry name" value="GTPase activation domain, GAP"/>
    <property type="match status" value="1"/>
</dbReference>
<evidence type="ECO:0000259" key="2">
    <source>
        <dbReference type="PROSITE" id="PS50238"/>
    </source>
</evidence>
<protein>
    <submittedName>
        <fullName evidence="3">RHG27 protein</fullName>
    </submittedName>
</protein>
<gene>
    <name evidence="3" type="primary">Arhgap27_0</name>
    <name evidence="3" type="ORF">EMBFUC_R09615</name>
</gene>
<feature type="domain" description="Rho-GAP" evidence="2">
    <location>
        <begin position="1"/>
        <end position="141"/>
    </location>
</feature>
<dbReference type="PANTHER" id="PTHR23176">
    <property type="entry name" value="RHO/RAC/CDC GTPASE-ACTIVATING PROTEIN"/>
    <property type="match status" value="1"/>
</dbReference>
<keyword evidence="4" id="KW-1185">Reference proteome</keyword>
<evidence type="ECO:0000313" key="4">
    <source>
        <dbReference type="Proteomes" id="UP000580681"/>
    </source>
</evidence>
<dbReference type="Pfam" id="PF00620">
    <property type="entry name" value="RhoGAP"/>
    <property type="match status" value="1"/>
</dbReference>
<dbReference type="GO" id="GO:0007165">
    <property type="term" value="P:signal transduction"/>
    <property type="evidence" value="ECO:0007669"/>
    <property type="project" value="InterPro"/>
</dbReference>
<dbReference type="InterPro" id="IPR000198">
    <property type="entry name" value="RhoGAP_dom"/>
</dbReference>
<dbReference type="AlphaFoldDB" id="A0A7K4VS72"/>
<dbReference type="PROSITE" id="PS50238">
    <property type="entry name" value="RHOGAP"/>
    <property type="match status" value="1"/>
</dbReference>
<dbReference type="EMBL" id="VYZJ01002578">
    <property type="protein sequence ID" value="NWR25071.1"/>
    <property type="molecule type" value="Genomic_DNA"/>
</dbReference>
<dbReference type="InterPro" id="IPR008936">
    <property type="entry name" value="Rho_GTPase_activation_prot"/>
</dbReference>
<dbReference type="Proteomes" id="UP000580681">
    <property type="component" value="Unassembled WGS sequence"/>
</dbReference>
<feature type="non-terminal residue" evidence="3">
    <location>
        <position position="143"/>
    </location>
</feature>
<organism evidence="3 4">
    <name type="scientific">Emberiza fucata</name>
    <dbReference type="NCBI Taxonomy" id="337179"/>
    <lineage>
        <taxon>Eukaryota</taxon>
        <taxon>Metazoa</taxon>
        <taxon>Chordata</taxon>
        <taxon>Craniata</taxon>
        <taxon>Vertebrata</taxon>
        <taxon>Euteleostomi</taxon>
        <taxon>Archelosauria</taxon>
        <taxon>Archosauria</taxon>
        <taxon>Dinosauria</taxon>
        <taxon>Saurischia</taxon>
        <taxon>Theropoda</taxon>
        <taxon>Coelurosauria</taxon>
        <taxon>Aves</taxon>
        <taxon>Neognathae</taxon>
        <taxon>Neoaves</taxon>
        <taxon>Telluraves</taxon>
        <taxon>Australaves</taxon>
        <taxon>Passeriformes</taxon>
        <taxon>Passeroidea</taxon>
        <taxon>Fringillidae</taxon>
        <taxon>Emberizinae</taxon>
        <taxon>Emberizini</taxon>
        <taxon>Emberiza</taxon>
    </lineage>
</organism>
<dbReference type="PANTHER" id="PTHR23176:SF104">
    <property type="entry name" value="RHO GTPASE-ACTIVATING PROTEIN 27"/>
    <property type="match status" value="1"/>
</dbReference>
<proteinExistence type="predicted"/>
<sequence length="143" mass="16401">PDEQLDLDDGRWEDIHVVTGALKLFLRELPEPLVPFSHFDKTPLCPPSLAEIQDLCLRGQCIRDLVLSLPPAHHDTMKVLFRHLCRVVEHKEENRMSVQSVAIVFGPTLLRPASEEGNMAMHMVFQNQVVEHILNHYGYIFPD</sequence>
<dbReference type="InterPro" id="IPR050729">
    <property type="entry name" value="Rho-GAP"/>
</dbReference>
<feature type="non-terminal residue" evidence="3">
    <location>
        <position position="1"/>
    </location>
</feature>
<keyword evidence="1" id="KW-0343">GTPase activation</keyword>
<dbReference type="Gene3D" id="1.10.555.10">
    <property type="entry name" value="Rho GTPase activation protein"/>
    <property type="match status" value="1"/>
</dbReference>
<dbReference type="GO" id="GO:0005096">
    <property type="term" value="F:GTPase activator activity"/>
    <property type="evidence" value="ECO:0007669"/>
    <property type="project" value="UniProtKB-KW"/>
</dbReference>
<dbReference type="GO" id="GO:0005737">
    <property type="term" value="C:cytoplasm"/>
    <property type="evidence" value="ECO:0007669"/>
    <property type="project" value="TreeGrafter"/>
</dbReference>
<name>A0A7K4VS72_9EMBE</name>
<comment type="caution">
    <text evidence="3">The sequence shown here is derived from an EMBL/GenBank/DDBJ whole genome shotgun (WGS) entry which is preliminary data.</text>
</comment>
<reference evidence="3 4" key="1">
    <citation type="submission" date="2019-09" db="EMBL/GenBank/DDBJ databases">
        <title>Bird 10,000 Genomes (B10K) Project - Family phase.</title>
        <authorList>
            <person name="Zhang G."/>
        </authorList>
    </citation>
    <scope>NUCLEOTIDE SEQUENCE [LARGE SCALE GENOMIC DNA]</scope>
    <source>
        <strain evidence="3">B10K-DU-015-11</strain>
        <tissue evidence="3">Mixed tissue sample</tissue>
    </source>
</reference>